<dbReference type="PROSITE" id="PS50009">
    <property type="entry name" value="RASGEF_CAT"/>
    <property type="match status" value="1"/>
</dbReference>
<dbReference type="PANTHER" id="PTHR23113">
    <property type="entry name" value="GUANINE NUCLEOTIDE EXCHANGE FACTOR"/>
    <property type="match status" value="1"/>
</dbReference>
<feature type="compositionally biased region" description="Polar residues" evidence="1">
    <location>
        <begin position="488"/>
        <end position="502"/>
    </location>
</feature>
<dbReference type="InterPro" id="IPR018247">
    <property type="entry name" value="EF_Hand_1_Ca_BS"/>
</dbReference>
<dbReference type="SUPFAM" id="SSF48366">
    <property type="entry name" value="Ras GEF"/>
    <property type="match status" value="1"/>
</dbReference>
<dbReference type="InterPro" id="IPR002048">
    <property type="entry name" value="EF_hand_dom"/>
</dbReference>
<dbReference type="AlphaFoldDB" id="A0A7R8ZPX1"/>
<dbReference type="SMART" id="SM00147">
    <property type="entry name" value="RasGEF"/>
    <property type="match status" value="1"/>
</dbReference>
<feature type="compositionally biased region" description="Low complexity" evidence="1">
    <location>
        <begin position="408"/>
        <end position="419"/>
    </location>
</feature>
<dbReference type="InterPro" id="IPR023578">
    <property type="entry name" value="Ras_GEF_dom_sf"/>
</dbReference>
<dbReference type="SMART" id="SM00054">
    <property type="entry name" value="EFh"/>
    <property type="match status" value="2"/>
</dbReference>
<evidence type="ECO:0000256" key="1">
    <source>
        <dbReference type="SAM" id="MobiDB-lite"/>
    </source>
</evidence>
<dbReference type="InterPro" id="IPR020454">
    <property type="entry name" value="DAG/PE-bd"/>
</dbReference>
<dbReference type="Pfam" id="PF00130">
    <property type="entry name" value="C1_1"/>
    <property type="match status" value="1"/>
</dbReference>
<name>A0A7R8ZPX1_9CRUS</name>
<organism evidence="2">
    <name type="scientific">Cyprideis torosa</name>
    <dbReference type="NCBI Taxonomy" id="163714"/>
    <lineage>
        <taxon>Eukaryota</taxon>
        <taxon>Metazoa</taxon>
        <taxon>Ecdysozoa</taxon>
        <taxon>Arthropoda</taxon>
        <taxon>Crustacea</taxon>
        <taxon>Oligostraca</taxon>
        <taxon>Ostracoda</taxon>
        <taxon>Podocopa</taxon>
        <taxon>Podocopida</taxon>
        <taxon>Cytherocopina</taxon>
        <taxon>Cytheroidea</taxon>
        <taxon>Cytherideidae</taxon>
        <taxon>Cyprideis</taxon>
    </lineage>
</organism>
<dbReference type="PRINTS" id="PR00008">
    <property type="entry name" value="DAGPEDOMAIN"/>
</dbReference>
<dbReference type="InterPro" id="IPR046349">
    <property type="entry name" value="C1-like_sf"/>
</dbReference>
<dbReference type="GO" id="GO:0005085">
    <property type="term" value="F:guanyl-nucleotide exchange factor activity"/>
    <property type="evidence" value="ECO:0007669"/>
    <property type="project" value="InterPro"/>
</dbReference>
<dbReference type="PROSITE" id="PS00018">
    <property type="entry name" value="EF_HAND_1"/>
    <property type="match status" value="2"/>
</dbReference>
<dbReference type="InterPro" id="IPR008937">
    <property type="entry name" value="Ras-like_GEF"/>
</dbReference>
<feature type="compositionally biased region" description="Low complexity" evidence="1">
    <location>
        <begin position="334"/>
        <end position="358"/>
    </location>
</feature>
<dbReference type="PROSITE" id="PS50081">
    <property type="entry name" value="ZF_DAG_PE_2"/>
    <property type="match status" value="1"/>
</dbReference>
<dbReference type="GO" id="GO:0005509">
    <property type="term" value="F:calcium ion binding"/>
    <property type="evidence" value="ECO:0007669"/>
    <property type="project" value="InterPro"/>
</dbReference>
<dbReference type="SUPFAM" id="SSF47473">
    <property type="entry name" value="EF-hand"/>
    <property type="match status" value="1"/>
</dbReference>
<feature type="compositionally biased region" description="Polar residues" evidence="1">
    <location>
        <begin position="445"/>
        <end position="454"/>
    </location>
</feature>
<dbReference type="PROSITE" id="PS00479">
    <property type="entry name" value="ZF_DAG_PE_1"/>
    <property type="match status" value="1"/>
</dbReference>
<feature type="non-terminal residue" evidence="2">
    <location>
        <position position="502"/>
    </location>
</feature>
<dbReference type="PROSITE" id="PS50222">
    <property type="entry name" value="EF_HAND_2"/>
    <property type="match status" value="2"/>
</dbReference>
<dbReference type="Gene3D" id="3.30.60.20">
    <property type="match status" value="1"/>
</dbReference>
<dbReference type="SUPFAM" id="SSF57889">
    <property type="entry name" value="Cysteine-rich domain"/>
    <property type="match status" value="1"/>
</dbReference>
<dbReference type="OrthoDB" id="74314at2759"/>
<dbReference type="Gene3D" id="1.10.840.10">
    <property type="entry name" value="Ras guanine-nucleotide exchange factors catalytic domain"/>
    <property type="match status" value="1"/>
</dbReference>
<dbReference type="Pfam" id="PF00617">
    <property type="entry name" value="RasGEF"/>
    <property type="match status" value="1"/>
</dbReference>
<dbReference type="InterPro" id="IPR001895">
    <property type="entry name" value="RASGEF_cat_dom"/>
</dbReference>
<dbReference type="Gene3D" id="1.10.238.10">
    <property type="entry name" value="EF-hand"/>
    <property type="match status" value="1"/>
</dbReference>
<dbReference type="SMART" id="SM00109">
    <property type="entry name" value="C1"/>
    <property type="match status" value="1"/>
</dbReference>
<reference evidence="2" key="1">
    <citation type="submission" date="2020-11" db="EMBL/GenBank/DDBJ databases">
        <authorList>
            <person name="Tran Van P."/>
        </authorList>
    </citation>
    <scope>NUCLEOTIDE SEQUENCE</scope>
</reference>
<dbReference type="InterPro" id="IPR002219">
    <property type="entry name" value="PKC_DAG/PE"/>
</dbReference>
<proteinExistence type="predicted"/>
<feature type="region of interest" description="Disordered" evidence="1">
    <location>
        <begin position="373"/>
        <end position="502"/>
    </location>
</feature>
<accession>A0A7R8ZPX1</accession>
<dbReference type="CDD" id="cd00051">
    <property type="entry name" value="EFh"/>
    <property type="match status" value="1"/>
</dbReference>
<evidence type="ECO:0000313" key="2">
    <source>
        <dbReference type="EMBL" id="CAD7231999.1"/>
    </source>
</evidence>
<dbReference type="CDD" id="cd20808">
    <property type="entry name" value="C1_RASGRP"/>
    <property type="match status" value="1"/>
</dbReference>
<dbReference type="Pfam" id="PF13499">
    <property type="entry name" value="EF-hand_7"/>
    <property type="match status" value="1"/>
</dbReference>
<dbReference type="PANTHER" id="PTHR23113:SF252">
    <property type="entry name" value="RAS GUANYL-RELEASING PROTEIN 3"/>
    <property type="match status" value="1"/>
</dbReference>
<dbReference type="InterPro" id="IPR011992">
    <property type="entry name" value="EF-hand-dom_pair"/>
</dbReference>
<sequence>FQAIIGGLKHSALKPIAQTWASLPQETIKKLAELTEVVSTGANYAQYRKELSEAQGFKIPILGVHLKDLISLHVAYPDKIEKDLINFRKIAHLSIIFQELMALQTTPLPLEVNMDLVNTLRASLDIAYTEDEIYMWALAREPRNSSSPQTSPTRPHAFADWVQGVSPPDPTTIKEHIQAMVEAVFKNYDTDRDGYISQEEFRAIAGNFPFIDSFVVLDADQDGMISKDEMQRYFLDANLSHALRGSFKHSFHETTYFKPTFCYHCSGLLWGLLKQGFKCRDCGISAHKHCKNLLVSECRRSITGISSADFDRLDGKHRLFLRSKKPKPGEPGTSSSSRSHSSGRNVGTSSSSRKGSHSLPLLRLRRLSCRLPNGSCTRDDTPSSTLQRNSRAGACSPDHYTPTHTPHSLAATASLATTSCPPIRRNRSASGESTREEKAEEAADISQQSASSTGKGARPKDPKPGPNSALPISGPPSRREPDSPGDDSASSTPQKCLPPRNT</sequence>
<dbReference type="EMBL" id="OB664103">
    <property type="protein sequence ID" value="CAD7231999.1"/>
    <property type="molecule type" value="Genomic_DNA"/>
</dbReference>
<protein>
    <submittedName>
        <fullName evidence="2">Uncharacterized protein</fullName>
    </submittedName>
</protein>
<dbReference type="InterPro" id="IPR019804">
    <property type="entry name" value="Ras_G-nucl-exch_fac_CS"/>
</dbReference>
<dbReference type="GO" id="GO:0005886">
    <property type="term" value="C:plasma membrane"/>
    <property type="evidence" value="ECO:0007669"/>
    <property type="project" value="TreeGrafter"/>
</dbReference>
<feature type="region of interest" description="Disordered" evidence="1">
    <location>
        <begin position="320"/>
        <end position="358"/>
    </location>
</feature>
<dbReference type="GO" id="GO:0007265">
    <property type="term" value="P:Ras protein signal transduction"/>
    <property type="evidence" value="ECO:0007669"/>
    <property type="project" value="TreeGrafter"/>
</dbReference>
<dbReference type="PROSITE" id="PS00720">
    <property type="entry name" value="RASGEF"/>
    <property type="match status" value="1"/>
</dbReference>
<dbReference type="InterPro" id="IPR036964">
    <property type="entry name" value="RASGEF_cat_dom_sf"/>
</dbReference>
<gene>
    <name evidence="2" type="ORF">CTOB1V02_LOCUS9840</name>
</gene>